<evidence type="ECO:0000313" key="8">
    <source>
        <dbReference type="EMBL" id="VAX34820.1"/>
    </source>
</evidence>
<dbReference type="Gene3D" id="2.40.170.20">
    <property type="entry name" value="TonB-dependent receptor, beta-barrel domain"/>
    <property type="match status" value="1"/>
</dbReference>
<evidence type="ECO:0000259" key="7">
    <source>
        <dbReference type="Pfam" id="PF07715"/>
    </source>
</evidence>
<dbReference type="InterPro" id="IPR039426">
    <property type="entry name" value="TonB-dep_rcpt-like"/>
</dbReference>
<reference evidence="8" key="1">
    <citation type="submission" date="2018-06" db="EMBL/GenBank/DDBJ databases">
        <authorList>
            <person name="Zhirakovskaya E."/>
        </authorList>
    </citation>
    <scope>NUCLEOTIDE SEQUENCE</scope>
</reference>
<keyword evidence="5" id="KW-0472">Membrane</keyword>
<evidence type="ECO:0000256" key="5">
    <source>
        <dbReference type="ARBA" id="ARBA00023136"/>
    </source>
</evidence>
<evidence type="ECO:0000256" key="6">
    <source>
        <dbReference type="ARBA" id="ARBA00023237"/>
    </source>
</evidence>
<feature type="non-terminal residue" evidence="8">
    <location>
        <position position="1"/>
    </location>
</feature>
<dbReference type="Pfam" id="PF07715">
    <property type="entry name" value="Plug"/>
    <property type="match status" value="1"/>
</dbReference>
<dbReference type="GO" id="GO:0015344">
    <property type="term" value="F:siderophore uptake transmembrane transporter activity"/>
    <property type="evidence" value="ECO:0007669"/>
    <property type="project" value="TreeGrafter"/>
</dbReference>
<dbReference type="GO" id="GO:0044718">
    <property type="term" value="P:siderophore transmembrane transport"/>
    <property type="evidence" value="ECO:0007669"/>
    <property type="project" value="TreeGrafter"/>
</dbReference>
<evidence type="ECO:0000256" key="4">
    <source>
        <dbReference type="ARBA" id="ARBA00022729"/>
    </source>
</evidence>
<dbReference type="SUPFAM" id="SSF56935">
    <property type="entry name" value="Porins"/>
    <property type="match status" value="1"/>
</dbReference>
<keyword evidence="2" id="KW-0813">Transport</keyword>
<keyword evidence="8" id="KW-0675">Receptor</keyword>
<dbReference type="Gene3D" id="2.170.130.10">
    <property type="entry name" value="TonB-dependent receptor, plug domain"/>
    <property type="match status" value="1"/>
</dbReference>
<comment type="subcellular location">
    <subcellularLocation>
        <location evidence="1">Cell outer membrane</location>
        <topology evidence="1">Multi-pass membrane protein</topology>
    </subcellularLocation>
</comment>
<organism evidence="8">
    <name type="scientific">hydrothermal vent metagenome</name>
    <dbReference type="NCBI Taxonomy" id="652676"/>
    <lineage>
        <taxon>unclassified sequences</taxon>
        <taxon>metagenomes</taxon>
        <taxon>ecological metagenomes</taxon>
    </lineage>
</organism>
<evidence type="ECO:0000256" key="3">
    <source>
        <dbReference type="ARBA" id="ARBA00022692"/>
    </source>
</evidence>
<dbReference type="InterPro" id="IPR037066">
    <property type="entry name" value="Plug_dom_sf"/>
</dbReference>
<dbReference type="InterPro" id="IPR036942">
    <property type="entry name" value="Beta-barrel_TonB_sf"/>
</dbReference>
<dbReference type="InterPro" id="IPR012910">
    <property type="entry name" value="Plug_dom"/>
</dbReference>
<protein>
    <submittedName>
        <fullName evidence="8">Outer membrane vitamin B12 receptor BtuB</fullName>
    </submittedName>
</protein>
<evidence type="ECO:0000256" key="1">
    <source>
        <dbReference type="ARBA" id="ARBA00004571"/>
    </source>
</evidence>
<dbReference type="AlphaFoldDB" id="A0A3B1DIQ3"/>
<feature type="domain" description="TonB-dependent receptor plug" evidence="7">
    <location>
        <begin position="2"/>
        <end position="61"/>
    </location>
</feature>
<keyword evidence="3" id="KW-0812">Transmembrane</keyword>
<keyword evidence="6" id="KW-0998">Cell outer membrane</keyword>
<gene>
    <name evidence="8" type="ORF">MNBD_UNCLBAC01-474</name>
</gene>
<dbReference type="PANTHER" id="PTHR30069:SF53">
    <property type="entry name" value="COLICIN I RECEPTOR-RELATED"/>
    <property type="match status" value="1"/>
</dbReference>
<dbReference type="EMBL" id="UOGJ01000006">
    <property type="protein sequence ID" value="VAX34820.1"/>
    <property type="molecule type" value="Genomic_DNA"/>
</dbReference>
<name>A0A3B1DIQ3_9ZZZZ</name>
<dbReference type="GO" id="GO:0009279">
    <property type="term" value="C:cell outer membrane"/>
    <property type="evidence" value="ECO:0007669"/>
    <property type="project" value="UniProtKB-SubCell"/>
</dbReference>
<dbReference type="PROSITE" id="PS52016">
    <property type="entry name" value="TONB_DEPENDENT_REC_3"/>
    <property type="match status" value="1"/>
</dbReference>
<accession>A0A3B1DIQ3</accession>
<proteinExistence type="predicted"/>
<dbReference type="PANTHER" id="PTHR30069">
    <property type="entry name" value="TONB-DEPENDENT OUTER MEMBRANE RECEPTOR"/>
    <property type="match status" value="1"/>
</dbReference>
<keyword evidence="4" id="KW-0732">Signal</keyword>
<sequence length="532" mass="59691">TSVSIYGSESRHVLLMVDGIPFNNQISGQANPTRIGVEHIERIEVIKGASSSAWGSSLGGVINVITKDVGNSAKPQGRFTTSFAEFSTIKNSLEVSGRAASIGYFFSGNYMKTDGAQSASDTQEKKGFGKLEFALNHLATIKSSFGYSGGDVRYGTRSDGLNTVTPYISRYGNVVLAVEGESIKFNAAFKYNDQDINSEWIIASSGVPIVQTDNSSVYKGLSLNGSMDFRDEDVFVFGADFDWYRIKSANLFDSSEEASMQAPYANYIFKWKDWYITPGVRFDHNKAFGSQWSPSLGGVYHFSGFDSLRWRFKVAQDFNAPPIGWLYNEDPSAQVLTAPNPDLEAENSMVYATGLSATVTERLDMDLNFHWAEINDAIANETISGGLIKKVNKDRFRRQSVELDMRYDFLENLQLFFGGGFNHVKDLLMDKVVRDQGMARQRFKFGAYYKNVKGFGFNLLGSYNRWAASPSQANDRKVIVDAKLSQAFGKFYHDMDLEIFLNIYNLTNSKYWSYPALPFPRRYFEGGFFLKF</sequence>
<evidence type="ECO:0000256" key="2">
    <source>
        <dbReference type="ARBA" id="ARBA00022448"/>
    </source>
</evidence>